<dbReference type="HOGENOM" id="CLU_169299_0_0_2"/>
<dbReference type="Proteomes" id="UP000002457">
    <property type="component" value="Chromosome"/>
</dbReference>
<dbReference type="Gene3D" id="3.30.56.30">
    <property type="entry name" value="Signal recognition particle, SRP19-like subunit"/>
    <property type="match status" value="1"/>
</dbReference>
<evidence type="ECO:0000256" key="2">
    <source>
        <dbReference type="ARBA" id="ARBA00023135"/>
    </source>
</evidence>
<reference evidence="5 6" key="1">
    <citation type="journal article" date="2015" name="Genome Announc.">
        <title>Complete Genome Sequence of Methanosphaerula palustris E1-9CT, a Hydrogenotrophic Methanogen Isolated from a Minerotrophic Fen Peatland.</title>
        <authorList>
            <person name="Cadillo-Quiroz H."/>
            <person name="Browne P."/>
            <person name="Kyrpides N."/>
            <person name="Woyke T."/>
            <person name="Goodwin L."/>
            <person name="Detter C."/>
            <person name="Yavitt J.B."/>
            <person name="Zinder S.H."/>
        </authorList>
    </citation>
    <scope>NUCLEOTIDE SEQUENCE [LARGE SCALE GENOMIC DNA]</scope>
    <source>
        <strain evidence="6">ATCC BAA-1556 / DSM 19958 / E1-9c</strain>
    </source>
</reference>
<evidence type="ECO:0000313" key="5">
    <source>
        <dbReference type="EMBL" id="ACL15716.1"/>
    </source>
</evidence>
<comment type="subunit">
    <text evidence="4">Part of the signal recognition particle protein translocation system, which is composed of SRP and FtsY. Archaeal SRP consists of a 7S RNA molecule of 300 nucleotides and two protein subunits: SRP54 and SRP19.</text>
</comment>
<comment type="subcellular location">
    <subcellularLocation>
        <location evidence="4">Cytoplasm</location>
    </subcellularLocation>
</comment>
<evidence type="ECO:0000256" key="4">
    <source>
        <dbReference type="HAMAP-Rule" id="MF_00305"/>
    </source>
</evidence>
<evidence type="ECO:0000256" key="3">
    <source>
        <dbReference type="ARBA" id="ARBA00023274"/>
    </source>
</evidence>
<dbReference type="eggNOG" id="arCOG01217">
    <property type="taxonomic scope" value="Archaea"/>
</dbReference>
<keyword evidence="3 4" id="KW-0687">Ribonucleoprotein</keyword>
<dbReference type="GO" id="GO:0008312">
    <property type="term" value="F:7S RNA binding"/>
    <property type="evidence" value="ECO:0007669"/>
    <property type="project" value="UniProtKB-UniRule"/>
</dbReference>
<comment type="similarity">
    <text evidence="4">Belongs to the SRP19 family.</text>
</comment>
<dbReference type="EMBL" id="CP001338">
    <property type="protein sequence ID" value="ACL15716.1"/>
    <property type="molecule type" value="Genomic_DNA"/>
</dbReference>
<accession>B8GJR2</accession>
<dbReference type="RefSeq" id="WP_012617035.1">
    <property type="nucleotide sequence ID" value="NC_011832.1"/>
</dbReference>
<dbReference type="AlphaFoldDB" id="B8GJR2"/>
<sequence>MEKERILYPCYFNGALKRSEGRRVPQSLAQKGLLLADLERAVRKSGLTCRTEQNPHPAFWSRHEGRVMVPWDRSKEMLLKTVAANLQVKR</sequence>
<dbReference type="STRING" id="521011.Mpal_0334"/>
<keyword evidence="4" id="KW-0694">RNA-binding</keyword>
<proteinExistence type="inferred from homology"/>
<gene>
    <name evidence="4" type="primary">srp19</name>
    <name evidence="5" type="ordered locus">Mpal_0334</name>
</gene>
<name>B8GJR2_METPE</name>
<dbReference type="InterPro" id="IPR002778">
    <property type="entry name" value="Signal_recog_particle_SRP19"/>
</dbReference>
<comment type="function">
    <text evidence="4">Involved in targeting and insertion of nascent membrane proteins into the cytoplasmic membrane. Binds directly to 7S RNA and mediates binding of the 54 kDa subunit of the SRP.</text>
</comment>
<dbReference type="GO" id="GO:0048500">
    <property type="term" value="C:signal recognition particle"/>
    <property type="evidence" value="ECO:0007669"/>
    <property type="project" value="UniProtKB-UniRule"/>
</dbReference>
<keyword evidence="2 4" id="KW-0733">Signal recognition particle</keyword>
<dbReference type="HAMAP" id="MF_00305">
    <property type="entry name" value="SRP19"/>
    <property type="match status" value="1"/>
</dbReference>
<keyword evidence="6" id="KW-1185">Reference proteome</keyword>
<evidence type="ECO:0000256" key="1">
    <source>
        <dbReference type="ARBA" id="ARBA00022490"/>
    </source>
</evidence>
<evidence type="ECO:0000313" key="6">
    <source>
        <dbReference type="Proteomes" id="UP000002457"/>
    </source>
</evidence>
<protein>
    <recommendedName>
        <fullName evidence="4">Signal recognition particle 19 kDa protein</fullName>
        <shortName evidence="4">SRP19</shortName>
    </recommendedName>
</protein>
<dbReference type="GeneID" id="7272638"/>
<dbReference type="Pfam" id="PF01922">
    <property type="entry name" value="SRP19"/>
    <property type="match status" value="1"/>
</dbReference>
<keyword evidence="1 4" id="KW-0963">Cytoplasm</keyword>
<dbReference type="InterPro" id="IPR022938">
    <property type="entry name" value="SRP19_arc-type"/>
</dbReference>
<dbReference type="SUPFAM" id="SSF69695">
    <property type="entry name" value="SRP19"/>
    <property type="match status" value="1"/>
</dbReference>
<dbReference type="GO" id="GO:0006614">
    <property type="term" value="P:SRP-dependent cotranslational protein targeting to membrane"/>
    <property type="evidence" value="ECO:0007669"/>
    <property type="project" value="InterPro"/>
</dbReference>
<dbReference type="OrthoDB" id="56356at2157"/>
<dbReference type="InterPro" id="IPR036521">
    <property type="entry name" value="SRP19-like_sf"/>
</dbReference>
<dbReference type="KEGG" id="mpl:Mpal_0334"/>
<organism evidence="5 6">
    <name type="scientific">Methanosphaerula palustris (strain ATCC BAA-1556 / DSM 19958 / E1-9c)</name>
    <dbReference type="NCBI Taxonomy" id="521011"/>
    <lineage>
        <taxon>Archaea</taxon>
        <taxon>Methanobacteriati</taxon>
        <taxon>Methanobacteriota</taxon>
        <taxon>Stenosarchaea group</taxon>
        <taxon>Methanomicrobia</taxon>
        <taxon>Methanomicrobiales</taxon>
        <taxon>Methanoregulaceae</taxon>
        <taxon>Methanosphaerula</taxon>
    </lineage>
</organism>